<feature type="signal peptide" evidence="2">
    <location>
        <begin position="1"/>
        <end position="26"/>
    </location>
</feature>
<dbReference type="InterPro" id="IPR052743">
    <property type="entry name" value="Glutaminase_GtaA"/>
</dbReference>
<evidence type="ECO:0000256" key="2">
    <source>
        <dbReference type="SAM" id="SignalP"/>
    </source>
</evidence>
<feature type="region of interest" description="Disordered" evidence="1">
    <location>
        <begin position="708"/>
        <end position="730"/>
    </location>
</feature>
<dbReference type="EMBL" id="CP059664">
    <property type="protein sequence ID" value="QRW21695.1"/>
    <property type="molecule type" value="Genomic_DNA"/>
</dbReference>
<dbReference type="Pfam" id="PF17168">
    <property type="entry name" value="DUF5127"/>
    <property type="match status" value="1"/>
</dbReference>
<evidence type="ECO:0000256" key="1">
    <source>
        <dbReference type="SAM" id="MobiDB-lite"/>
    </source>
</evidence>
<proteinExistence type="predicted"/>
<dbReference type="PANTHER" id="PTHR31987:SF1">
    <property type="entry name" value="GLUTAMINASE A"/>
    <property type="match status" value="1"/>
</dbReference>
<dbReference type="InterPro" id="IPR008928">
    <property type="entry name" value="6-hairpin_glycosidase_sf"/>
</dbReference>
<feature type="domain" description="Glutaminase A central" evidence="3">
    <location>
        <begin position="344"/>
        <end position="698"/>
    </location>
</feature>
<evidence type="ECO:0000259" key="4">
    <source>
        <dbReference type="Pfam" id="PF17168"/>
    </source>
</evidence>
<dbReference type="Proteomes" id="UP000650533">
    <property type="component" value="Chromosome 7"/>
</dbReference>
<dbReference type="GO" id="GO:0003824">
    <property type="term" value="F:catalytic activity"/>
    <property type="evidence" value="ECO:0007669"/>
    <property type="project" value="UniProtKB-ARBA"/>
</dbReference>
<feature type="chain" id="PRO_5034378948" evidence="2">
    <location>
        <begin position="27"/>
        <end position="757"/>
    </location>
</feature>
<feature type="domain" description="Glutaminase A N-terminal" evidence="4">
    <location>
        <begin position="109"/>
        <end position="339"/>
    </location>
</feature>
<dbReference type="InterPro" id="IPR033433">
    <property type="entry name" value="GtaA_N"/>
</dbReference>
<accession>A0A8H8NYF4</accession>
<dbReference type="GO" id="GO:0005975">
    <property type="term" value="P:carbohydrate metabolic process"/>
    <property type="evidence" value="ECO:0007669"/>
    <property type="project" value="InterPro"/>
</dbReference>
<dbReference type="KEGG" id="rsx:RhiXN_06684"/>
<dbReference type="Pfam" id="PF16335">
    <property type="entry name" value="GtaA_6_Hairpin"/>
    <property type="match status" value="1"/>
</dbReference>
<protein>
    <submittedName>
        <fullName evidence="5">Uncharacterized protein</fullName>
    </submittedName>
</protein>
<dbReference type="RefSeq" id="XP_043181932.1">
    <property type="nucleotide sequence ID" value="XM_043326500.1"/>
</dbReference>
<dbReference type="Gene3D" id="1.50.10.10">
    <property type="match status" value="1"/>
</dbReference>
<dbReference type="SUPFAM" id="SSF48208">
    <property type="entry name" value="Six-hairpin glycosidases"/>
    <property type="match status" value="1"/>
</dbReference>
<sequence length="757" mass="82467">MTSFSRALSLAALWLISDSFSPVVQAQNISWQALPFSPPNFPLAVKSPYTSGWFRGYDKELAKQPSEFGTGMTLGWVCYVKVDNTTYKAIGERGANNDTVQTQAQFTPTRTIIDSRAGPVDLVITFLSALDTNDLVRLSLPFSYLSVSAVSNDGGSHAVSVYNDISGKWITSDTGDPAVWSTDANGSILIHQMSLRNPSPYWELQQRAQWGAVYLAANRTSGTTWQTGAEATVRSTFIKSGTLPNTLDADFRGVNDTWPIMAIAQDLGAVTTQAQVVTFTVGHSRDPAVKYFSEAGEQARSLYFRSKFSSEVDAVRYAVSDYHNASAASTEFDNRIQNDAARYSPDYASVVALATRQAFASIEITLNGTGPAADLQDIKLFTKDAAVDDTGVGRDGVLSSVDSLYSIMPMLIYTNPNLGNYALASFFEYPQTREQTYALHDLGSRYSWVLRHDGQRRNPVDATANMIIMTYAFMRYTGDAKLAAKHYYTLKAWADYLVSNALVHSDQLTGDWFMTTGVSNQTNLALKGLIALKSMVEIQDAVGMSNESSTYENAAKSGLEQWMELSKLGTKFRYESSSEQPQLLHGLYADKILGLNFVPESVYAAQRTQWATGTKSFGVPFNEQYSITSIPWQYFTLAAMITGDTSLLNSAPFAPIKNFASKAQNKIYGLADVYDTIAGVASPGYGLRGNVGGSYALLALGTPNKTITQVPASPSPPPPTATPSSSANSSKASLTRWGAADIYLPLMLILLPCMFSF</sequence>
<name>A0A8H8NYF4_9AGAM</name>
<keyword evidence="2" id="KW-0732">Signal</keyword>
<gene>
    <name evidence="5" type="ORF">RhiXN_06684</name>
</gene>
<evidence type="ECO:0000313" key="6">
    <source>
        <dbReference type="Proteomes" id="UP000650533"/>
    </source>
</evidence>
<organism evidence="5 6">
    <name type="scientific">Rhizoctonia solani</name>
    <dbReference type="NCBI Taxonomy" id="456999"/>
    <lineage>
        <taxon>Eukaryota</taxon>
        <taxon>Fungi</taxon>
        <taxon>Dikarya</taxon>
        <taxon>Basidiomycota</taxon>
        <taxon>Agaricomycotina</taxon>
        <taxon>Agaricomycetes</taxon>
        <taxon>Cantharellales</taxon>
        <taxon>Ceratobasidiaceae</taxon>
        <taxon>Rhizoctonia</taxon>
    </lineage>
</organism>
<dbReference type="AlphaFoldDB" id="A0A8H8NYF4"/>
<evidence type="ECO:0000313" key="5">
    <source>
        <dbReference type="EMBL" id="QRW21695.1"/>
    </source>
</evidence>
<evidence type="ECO:0000259" key="3">
    <source>
        <dbReference type="Pfam" id="PF16335"/>
    </source>
</evidence>
<dbReference type="InterPro" id="IPR012341">
    <property type="entry name" value="6hp_glycosidase-like_sf"/>
</dbReference>
<dbReference type="GeneID" id="67028963"/>
<dbReference type="PANTHER" id="PTHR31987">
    <property type="entry name" value="GLUTAMINASE A-RELATED"/>
    <property type="match status" value="1"/>
</dbReference>
<reference evidence="5" key="1">
    <citation type="submission" date="2020-05" db="EMBL/GenBank/DDBJ databases">
        <title>Evolutionary and genomic comparisons of hybrid uninucleate and nonhybrid Rhizoctonia fungi.</title>
        <authorList>
            <person name="Li C."/>
            <person name="Chen X."/>
        </authorList>
    </citation>
    <scope>NUCLEOTIDE SEQUENCE</scope>
    <source>
        <strain evidence="5">AG-1 IA</strain>
    </source>
</reference>
<dbReference type="InterPro" id="IPR032514">
    <property type="entry name" value="GtaA_central"/>
</dbReference>